<dbReference type="RefSeq" id="WP_164333886.1">
    <property type="nucleotide sequence ID" value="NZ_JAAGMD010000024.1"/>
</dbReference>
<dbReference type="InterPro" id="IPR001005">
    <property type="entry name" value="SANT/Myb"/>
</dbReference>
<organism evidence="1">
    <name type="scientific">Streptomyces sp. SID14436</name>
    <dbReference type="NCBI Taxonomy" id="2706070"/>
    <lineage>
        <taxon>Bacteria</taxon>
        <taxon>Bacillati</taxon>
        <taxon>Actinomycetota</taxon>
        <taxon>Actinomycetes</taxon>
        <taxon>Kitasatosporales</taxon>
        <taxon>Streptomycetaceae</taxon>
        <taxon>Streptomyces</taxon>
    </lineage>
</organism>
<protein>
    <submittedName>
        <fullName evidence="1">Uncharacterized protein</fullName>
    </submittedName>
</protein>
<reference evidence="1" key="1">
    <citation type="submission" date="2020-01" db="EMBL/GenBank/DDBJ databases">
        <title>Insect and environment-associated Actinomycetes.</title>
        <authorList>
            <person name="Currrie C."/>
            <person name="Chevrette M."/>
            <person name="Carlson C."/>
            <person name="Stubbendieck R."/>
            <person name="Wendt-Pienkowski E."/>
        </authorList>
    </citation>
    <scope>NUCLEOTIDE SEQUENCE</scope>
    <source>
        <strain evidence="1">SID14436</strain>
    </source>
</reference>
<dbReference type="CDD" id="cd00167">
    <property type="entry name" value="SANT"/>
    <property type="match status" value="1"/>
</dbReference>
<accession>A0A6G3QN60</accession>
<dbReference type="AlphaFoldDB" id="A0A6G3QN60"/>
<evidence type="ECO:0000313" key="1">
    <source>
        <dbReference type="EMBL" id="NEA84664.1"/>
    </source>
</evidence>
<sequence>MIYRMPNVTARMAAMGDSTVRAAFRLTFTDYYQDPNDSDVLRRAVTIHADRITFDDGHLNLWLAGTHVGEFPLDIIESVCPHDDVGKKRETPEELRARFPRMGHPWSPEDDARLLALYQQGERDFDTLGKQFGRKPSAIRSRLAKLGLESLA</sequence>
<name>A0A6G3QN60_9ACTN</name>
<proteinExistence type="predicted"/>
<dbReference type="EMBL" id="JAAGMD010000024">
    <property type="protein sequence ID" value="NEA84664.1"/>
    <property type="molecule type" value="Genomic_DNA"/>
</dbReference>
<dbReference type="Pfam" id="PF13921">
    <property type="entry name" value="Myb_DNA-bind_6"/>
    <property type="match status" value="1"/>
</dbReference>
<gene>
    <name evidence="1" type="ORF">G3I53_00925</name>
</gene>
<comment type="caution">
    <text evidence="1">The sequence shown here is derived from an EMBL/GenBank/DDBJ whole genome shotgun (WGS) entry which is preliminary data.</text>
</comment>